<comment type="caution">
    <text evidence="7">The sequence shown here is derived from an EMBL/GenBank/DDBJ whole genome shotgun (WGS) entry which is preliminary data.</text>
</comment>
<dbReference type="GO" id="GO:0005730">
    <property type="term" value="C:nucleolus"/>
    <property type="evidence" value="ECO:0007669"/>
    <property type="project" value="UniProtKB-SubCell"/>
</dbReference>
<organism evidence="7 8">
    <name type="scientific">Clathrus columnatus</name>
    <dbReference type="NCBI Taxonomy" id="1419009"/>
    <lineage>
        <taxon>Eukaryota</taxon>
        <taxon>Fungi</taxon>
        <taxon>Dikarya</taxon>
        <taxon>Basidiomycota</taxon>
        <taxon>Agaricomycotina</taxon>
        <taxon>Agaricomycetes</taxon>
        <taxon>Phallomycetidae</taxon>
        <taxon>Phallales</taxon>
        <taxon>Clathraceae</taxon>
        <taxon>Clathrus</taxon>
    </lineage>
</organism>
<dbReference type="Pfam" id="PF04427">
    <property type="entry name" value="Brix"/>
    <property type="match status" value="1"/>
</dbReference>
<dbReference type="SMART" id="SM00879">
    <property type="entry name" value="Brix"/>
    <property type="match status" value="1"/>
</dbReference>
<evidence type="ECO:0000256" key="1">
    <source>
        <dbReference type="ARBA" id="ARBA00004604"/>
    </source>
</evidence>
<dbReference type="PANTHER" id="PTHR12728">
    <property type="entry name" value="BRIX DOMAIN CONTAINING PROTEIN"/>
    <property type="match status" value="1"/>
</dbReference>
<dbReference type="InterPro" id="IPR007109">
    <property type="entry name" value="Brix"/>
</dbReference>
<evidence type="ECO:0000313" key="8">
    <source>
        <dbReference type="Proteomes" id="UP001050691"/>
    </source>
</evidence>
<dbReference type="PROSITE" id="PS50833">
    <property type="entry name" value="BRIX"/>
    <property type="match status" value="1"/>
</dbReference>
<dbReference type="GO" id="GO:0000027">
    <property type="term" value="P:ribosomal large subunit assembly"/>
    <property type="evidence" value="ECO:0007669"/>
    <property type="project" value="InterPro"/>
</dbReference>
<feature type="region of interest" description="Disordered" evidence="5">
    <location>
        <begin position="1"/>
        <end position="22"/>
    </location>
</feature>
<feature type="region of interest" description="Disordered" evidence="5">
    <location>
        <begin position="265"/>
        <end position="315"/>
    </location>
</feature>
<name>A0AAV5AAS4_9AGAM</name>
<evidence type="ECO:0000256" key="3">
    <source>
        <dbReference type="ARBA" id="ARBA00023242"/>
    </source>
</evidence>
<sequence length="315" mass="34812">MLRTIKPKNARSKRVLDAREPKEVEDPRTAIFVRGSHPGEKVMGVMKDLMSLKRPNAISFSKKNDIRPFEDASSLEFWAQKNDASFFVVGHSNKKRPDGIIFARTFDGKVLDMCEVGVEEYVPISAIPGPKASPGHTPLMHFASELFDAHPRYMQLKSLLLDLFSAGEIGGGIYLKGIEHVISVTIAPTPSTASASGVVGPAADSSSILPKVYLRTYTVSFQKSGQRTPYVSLSPHGPSLDLVMRRNTDPDPALLQLAMKKPKLKKKDIESGLGKRKRNQEVDDMGDLRGRIHVPKQDLSALDRSTKRAKALRKE</sequence>
<protein>
    <recommendedName>
        <fullName evidence="4">Ribosome production factor 2 homolog</fullName>
    </recommendedName>
    <alternativeName>
        <fullName evidence="4">Ribosome biogenesis protein RPF2 homolog</fullName>
    </alternativeName>
</protein>
<reference evidence="7" key="1">
    <citation type="submission" date="2021-10" db="EMBL/GenBank/DDBJ databases">
        <title>De novo Genome Assembly of Clathrus columnatus (Basidiomycota, Fungi) Using Illumina and Nanopore Sequence Data.</title>
        <authorList>
            <person name="Ogiso-Tanaka E."/>
            <person name="Itagaki H."/>
            <person name="Hosoya T."/>
            <person name="Hosaka K."/>
        </authorList>
    </citation>
    <scope>NUCLEOTIDE SEQUENCE</scope>
    <source>
        <strain evidence="7">MO-923</strain>
    </source>
</reference>
<dbReference type="InterPro" id="IPR039770">
    <property type="entry name" value="Rpf2"/>
</dbReference>
<dbReference type="GO" id="GO:0000463">
    <property type="term" value="P:maturation of LSU-rRNA from tricistronic rRNA transcript (SSU-rRNA, 5.8S rRNA, LSU-rRNA)"/>
    <property type="evidence" value="ECO:0007669"/>
    <property type="project" value="TreeGrafter"/>
</dbReference>
<accession>A0AAV5AAS4</accession>
<feature type="compositionally biased region" description="Basic residues" evidence="5">
    <location>
        <begin position="1"/>
        <end position="13"/>
    </location>
</feature>
<proteinExistence type="inferred from homology"/>
<evidence type="ECO:0000313" key="7">
    <source>
        <dbReference type="EMBL" id="GJJ11732.1"/>
    </source>
</evidence>
<comment type="subcellular location">
    <subcellularLocation>
        <location evidence="1 4">Nucleus</location>
        <location evidence="1 4">Nucleolus</location>
    </subcellularLocation>
</comment>
<comment type="similarity">
    <text evidence="2 4">Belongs to the RPF2 family.</text>
</comment>
<evidence type="ECO:0000256" key="2">
    <source>
        <dbReference type="ARBA" id="ARBA00010782"/>
    </source>
</evidence>
<keyword evidence="8" id="KW-1185">Reference proteome</keyword>
<feature type="domain" description="Brix" evidence="6">
    <location>
        <begin position="28"/>
        <end position="253"/>
    </location>
</feature>
<keyword evidence="3 4" id="KW-0539">Nucleus</keyword>
<dbReference type="EMBL" id="BPWL01000007">
    <property type="protein sequence ID" value="GJJ11732.1"/>
    <property type="molecule type" value="Genomic_DNA"/>
</dbReference>
<gene>
    <name evidence="7" type="ORF">Clacol_005970</name>
</gene>
<evidence type="ECO:0000259" key="6">
    <source>
        <dbReference type="PROSITE" id="PS50833"/>
    </source>
</evidence>
<dbReference type="PANTHER" id="PTHR12728:SF0">
    <property type="entry name" value="RIBOSOME PRODUCTION FACTOR 2 HOMOLOG"/>
    <property type="match status" value="1"/>
</dbReference>
<evidence type="ECO:0000256" key="5">
    <source>
        <dbReference type="SAM" id="MobiDB-lite"/>
    </source>
</evidence>
<dbReference type="Proteomes" id="UP001050691">
    <property type="component" value="Unassembled WGS sequence"/>
</dbReference>
<dbReference type="GO" id="GO:0019843">
    <property type="term" value="F:rRNA binding"/>
    <property type="evidence" value="ECO:0007669"/>
    <property type="project" value="UniProtKB-UniRule"/>
</dbReference>
<evidence type="ECO:0000256" key="4">
    <source>
        <dbReference type="RuleBase" id="RU367086"/>
    </source>
</evidence>
<dbReference type="AlphaFoldDB" id="A0AAV5AAS4"/>